<evidence type="ECO:0000256" key="3">
    <source>
        <dbReference type="ARBA" id="ARBA00022670"/>
    </source>
</evidence>
<keyword evidence="3" id="KW-0645">Protease</keyword>
<keyword evidence="2" id="KW-1003">Cell membrane</keyword>
<accession>A0ABX8XMQ9</accession>
<evidence type="ECO:0000256" key="4">
    <source>
        <dbReference type="ARBA" id="ARBA00022692"/>
    </source>
</evidence>
<dbReference type="Proteomes" id="UP000827138">
    <property type="component" value="Chromosome"/>
</dbReference>
<dbReference type="InterPro" id="IPR050083">
    <property type="entry name" value="HtpX_protease"/>
</dbReference>
<dbReference type="GO" id="GO:0008237">
    <property type="term" value="F:metallopeptidase activity"/>
    <property type="evidence" value="ECO:0007669"/>
    <property type="project" value="UniProtKB-KW"/>
</dbReference>
<evidence type="ECO:0000256" key="2">
    <source>
        <dbReference type="ARBA" id="ARBA00022475"/>
    </source>
</evidence>
<reference evidence="13 14" key="1">
    <citation type="submission" date="2021-08" db="EMBL/GenBank/DDBJ databases">
        <authorList>
            <person name="Ping M."/>
        </authorList>
    </citation>
    <scope>NUCLEOTIDE SEQUENCE [LARGE SCALE GENOMIC DNA]</scope>
    <source>
        <strain evidence="13 14">MG28</strain>
    </source>
</reference>
<evidence type="ECO:0000259" key="12">
    <source>
        <dbReference type="Pfam" id="PF01435"/>
    </source>
</evidence>
<evidence type="ECO:0000256" key="5">
    <source>
        <dbReference type="ARBA" id="ARBA00022723"/>
    </source>
</evidence>
<evidence type="ECO:0000256" key="11">
    <source>
        <dbReference type="SAM" id="Phobius"/>
    </source>
</evidence>
<feature type="transmembrane region" description="Helical" evidence="11">
    <location>
        <begin position="399"/>
        <end position="417"/>
    </location>
</feature>
<feature type="transmembrane region" description="Helical" evidence="11">
    <location>
        <begin position="95"/>
        <end position="116"/>
    </location>
</feature>
<keyword evidence="9 13" id="KW-0482">Metalloprotease</keyword>
<keyword evidence="7" id="KW-0862">Zinc</keyword>
<organism evidence="13 14">
    <name type="scientific">Streptomyces akebiae</name>
    <dbReference type="NCBI Taxonomy" id="2865673"/>
    <lineage>
        <taxon>Bacteria</taxon>
        <taxon>Bacillati</taxon>
        <taxon>Actinomycetota</taxon>
        <taxon>Actinomycetes</taxon>
        <taxon>Kitasatosporales</taxon>
        <taxon>Streptomycetaceae</taxon>
        <taxon>Streptomyces</taxon>
    </lineage>
</organism>
<keyword evidence="4 11" id="KW-0812">Transmembrane</keyword>
<dbReference type="EMBL" id="CP080647">
    <property type="protein sequence ID" value="QYX76917.1"/>
    <property type="molecule type" value="Genomic_DNA"/>
</dbReference>
<keyword evidence="14" id="KW-1185">Reference proteome</keyword>
<dbReference type="EC" id="3.4.24.-" evidence="13"/>
<feature type="transmembrane region" description="Helical" evidence="11">
    <location>
        <begin position="540"/>
        <end position="559"/>
    </location>
</feature>
<keyword evidence="8 11" id="KW-1133">Transmembrane helix</keyword>
<feature type="transmembrane region" description="Helical" evidence="11">
    <location>
        <begin position="216"/>
        <end position="240"/>
    </location>
</feature>
<feature type="transmembrane region" description="Helical" evidence="11">
    <location>
        <begin position="368"/>
        <end position="387"/>
    </location>
</feature>
<feature type="transmembrane region" description="Helical" evidence="11">
    <location>
        <begin position="568"/>
        <end position="589"/>
    </location>
</feature>
<evidence type="ECO:0000256" key="7">
    <source>
        <dbReference type="ARBA" id="ARBA00022833"/>
    </source>
</evidence>
<dbReference type="Pfam" id="PF01435">
    <property type="entry name" value="Peptidase_M48"/>
    <property type="match status" value="1"/>
</dbReference>
<evidence type="ECO:0000256" key="8">
    <source>
        <dbReference type="ARBA" id="ARBA00022989"/>
    </source>
</evidence>
<evidence type="ECO:0000256" key="1">
    <source>
        <dbReference type="ARBA" id="ARBA00001947"/>
    </source>
</evidence>
<feature type="domain" description="Peptidase M48" evidence="12">
    <location>
        <begin position="139"/>
        <end position="322"/>
    </location>
</feature>
<feature type="transmembrane region" description="Helical" evidence="11">
    <location>
        <begin position="645"/>
        <end position="674"/>
    </location>
</feature>
<evidence type="ECO:0000313" key="13">
    <source>
        <dbReference type="EMBL" id="QYX76917.1"/>
    </source>
</evidence>
<keyword evidence="5" id="KW-0479">Metal-binding</keyword>
<sequence>MTTPPAPPTRPAPPDPFALPSGAKFRFALVVTALLGTMAFIHNLLYFTFSPDRGRAVALYQRCASAPADRPATADALSYTQGFLSCIAPYERGKAWWVLGGILLLVVTATAVYLLLPSFLTRYGQLEPLSPHDPDQAPLLARLHSLSQEAGLSRPPEFLVSGLTDRRVDAYTFGRSGRHRVALAQGTVRAFGLAPERARAVVLHELAHLRNKDVDVFYLTIALALAFVPTGLLPLAVALIGTPASGVLSVTWRSLALVALVWITCVSVLRIREYGADVRAASWGAGPGLLDVVGTESGRAVPWWRRGPLALHPSAAARAAEIVRPRELFRVRFTECFAAGLAVSVAASGLLTLLWLVVNRLDALDARWTTVLLCAPAALAVMGLGVWRAALFGGGTRAVLLPGLGLGLGLVVGGPLAPQNGIVLTGRPLAPGPAALLSSLALCSLMVALSAWIARSAALWHATGEQPPGKAWQAGLSATALPFAVLLSGWMLLYDTGDGLGPVHDSARDLYGVVSASAPVGPFWLWALVEHPLTLLFTRWTPLVVALVALWLFPLATLWHRRPPYDTAWVGQVLTTSAGTAGVFAWLQILERVVLRQGVSQAVRSQDGFVLAFAYWQIAAAMLFQGVAAAVTVRSHRHDRLVIPLALLTAFLTGCLLTLVFFAGVVLAGCADGLALVPGPCSLDLPLPLVRDTLLRILAGGFLCALVGVAVPVTVGRLRGERPPVAPGTPVRHALRARPNRWLAVGVAALPASLVLGFALLVGPIGQPSDVRPADSSSAAACRAFDGLLGSMGSLGPADANARLHEAVRLALLAGDTSLATDFQGLFAAAGDQDAERFGALTDRIGDRCADEGAPLGNPPR</sequence>
<keyword evidence="10 11" id="KW-0472">Membrane</keyword>
<proteinExistence type="predicted"/>
<comment type="cofactor">
    <cofactor evidence="1">
        <name>Zn(2+)</name>
        <dbReference type="ChEBI" id="CHEBI:29105"/>
    </cofactor>
</comment>
<feature type="transmembrane region" description="Helical" evidence="11">
    <location>
        <begin position="609"/>
        <end position="633"/>
    </location>
</feature>
<dbReference type="Gene3D" id="3.30.2010.10">
    <property type="entry name" value="Metalloproteases ('zincins'), catalytic domain"/>
    <property type="match status" value="1"/>
</dbReference>
<evidence type="ECO:0000256" key="6">
    <source>
        <dbReference type="ARBA" id="ARBA00022801"/>
    </source>
</evidence>
<feature type="transmembrane region" description="Helical" evidence="11">
    <location>
        <begin position="336"/>
        <end position="356"/>
    </location>
</feature>
<feature type="transmembrane region" description="Helical" evidence="11">
    <location>
        <begin position="474"/>
        <end position="493"/>
    </location>
</feature>
<feature type="transmembrane region" description="Helical" evidence="11">
    <location>
        <begin position="27"/>
        <end position="49"/>
    </location>
</feature>
<dbReference type="InterPro" id="IPR001915">
    <property type="entry name" value="Peptidase_M48"/>
</dbReference>
<evidence type="ECO:0000256" key="10">
    <source>
        <dbReference type="ARBA" id="ARBA00023136"/>
    </source>
</evidence>
<feature type="transmembrane region" description="Helical" evidence="11">
    <location>
        <begin position="694"/>
        <end position="715"/>
    </location>
</feature>
<feature type="transmembrane region" description="Helical" evidence="11">
    <location>
        <begin position="429"/>
        <end position="453"/>
    </location>
</feature>
<dbReference type="PANTHER" id="PTHR43221">
    <property type="entry name" value="PROTEASE HTPX"/>
    <property type="match status" value="1"/>
</dbReference>
<evidence type="ECO:0000256" key="9">
    <source>
        <dbReference type="ARBA" id="ARBA00023049"/>
    </source>
</evidence>
<feature type="transmembrane region" description="Helical" evidence="11">
    <location>
        <begin position="252"/>
        <end position="269"/>
    </location>
</feature>
<name>A0ABX8XMQ9_9ACTN</name>
<evidence type="ECO:0000313" key="14">
    <source>
        <dbReference type="Proteomes" id="UP000827138"/>
    </source>
</evidence>
<dbReference type="RefSeq" id="WP_220646010.1">
    <property type="nucleotide sequence ID" value="NZ_CP080647.1"/>
</dbReference>
<dbReference type="PANTHER" id="PTHR43221:SF2">
    <property type="entry name" value="PROTEASE HTPX HOMOLOG"/>
    <property type="match status" value="1"/>
</dbReference>
<protein>
    <submittedName>
        <fullName evidence="13">M48 family metalloprotease</fullName>
        <ecNumber evidence="13">3.4.24.-</ecNumber>
    </submittedName>
</protein>
<feature type="transmembrane region" description="Helical" evidence="11">
    <location>
        <begin position="742"/>
        <end position="763"/>
    </location>
</feature>
<gene>
    <name evidence="13" type="ORF">K1J60_10710</name>
</gene>
<keyword evidence="6 13" id="KW-0378">Hydrolase</keyword>